<dbReference type="RefSeq" id="WP_043406308.1">
    <property type="nucleotide sequence ID" value="NZ_JPMI01000260.1"/>
</dbReference>
<protein>
    <recommendedName>
        <fullName evidence="4">Lipoprotein</fullName>
    </recommendedName>
</protein>
<dbReference type="AlphaFoldDB" id="A0A084SKY8"/>
<proteinExistence type="predicted"/>
<feature type="chain" id="PRO_5001781645" description="Lipoprotein" evidence="1">
    <location>
        <begin position="23"/>
        <end position="170"/>
    </location>
</feature>
<dbReference type="EMBL" id="JPMI01000260">
    <property type="protein sequence ID" value="KFA89123.1"/>
    <property type="molecule type" value="Genomic_DNA"/>
</dbReference>
<evidence type="ECO:0000256" key="1">
    <source>
        <dbReference type="SAM" id="SignalP"/>
    </source>
</evidence>
<feature type="signal peptide" evidence="1">
    <location>
        <begin position="1"/>
        <end position="22"/>
    </location>
</feature>
<evidence type="ECO:0008006" key="4">
    <source>
        <dbReference type="Google" id="ProtNLM"/>
    </source>
</evidence>
<organism evidence="2 3">
    <name type="scientific">Archangium violaceum Cb vi76</name>
    <dbReference type="NCBI Taxonomy" id="1406225"/>
    <lineage>
        <taxon>Bacteria</taxon>
        <taxon>Pseudomonadati</taxon>
        <taxon>Myxococcota</taxon>
        <taxon>Myxococcia</taxon>
        <taxon>Myxococcales</taxon>
        <taxon>Cystobacterineae</taxon>
        <taxon>Archangiaceae</taxon>
        <taxon>Archangium</taxon>
    </lineage>
</organism>
<dbReference type="PROSITE" id="PS51257">
    <property type="entry name" value="PROKAR_LIPOPROTEIN"/>
    <property type="match status" value="1"/>
</dbReference>
<evidence type="ECO:0000313" key="2">
    <source>
        <dbReference type="EMBL" id="KFA89123.1"/>
    </source>
</evidence>
<keyword evidence="1" id="KW-0732">Signal</keyword>
<reference evidence="2 3" key="1">
    <citation type="submission" date="2014-07" db="EMBL/GenBank/DDBJ databases">
        <title>Draft Genome Sequence of Gephyronic Acid Producer, Cystobacter violaceus Strain Cb vi76.</title>
        <authorList>
            <person name="Stevens D.C."/>
            <person name="Young J."/>
            <person name="Carmichael R."/>
            <person name="Tan J."/>
            <person name="Taylor R.E."/>
        </authorList>
    </citation>
    <scope>NUCLEOTIDE SEQUENCE [LARGE SCALE GENOMIC DNA]</scope>
    <source>
        <strain evidence="2 3">Cb vi76</strain>
    </source>
</reference>
<accession>A0A084SKY8</accession>
<gene>
    <name evidence="2" type="ORF">Q664_36790</name>
</gene>
<evidence type="ECO:0000313" key="3">
    <source>
        <dbReference type="Proteomes" id="UP000028547"/>
    </source>
</evidence>
<comment type="caution">
    <text evidence="2">The sequence shown here is derived from an EMBL/GenBank/DDBJ whole genome shotgun (WGS) entry which is preliminary data.</text>
</comment>
<dbReference type="Proteomes" id="UP000028547">
    <property type="component" value="Unassembled WGS sequence"/>
</dbReference>
<name>A0A084SKY8_9BACT</name>
<sequence length="170" mass="18659">MRTWKALLAISALLSATGCGHAEAVRREEPEAGLRVECARGDEGACGAEESREETRSKGGTVSARIWALIAQGQFAEAQVLIAESAAAGLITQQTAARMGERITLLTTRLGQVPATLQRVKDFPSQLREHSLFQIKQMLENKDFTLATQAQLKLAEKLIEQQERLMEKVQ</sequence>